<sequence>MHTDSINAHSLFKPLNDFFDGIFVITLDRAKDRQESIKKNMSGLDYEFWPATDKSKLHESVLHDKSQYDDETHRKLKRTHRSMNLGEYACAHSHRCIHQHMVQNSLQKVLIFEDDAIPNLDVLHNFSSCINSLPVSWDVLMLDYYDCYYENISGYLKQFLYKVYRQLHIANWQHVPVSRINNLLMRHHSEYFYHAGKFSGSHAYCLTLDAAKQYLELQTPVVLQPDRIFYAFQEKTNLNVLACKEPLFLRGEASKVSSIQTR</sequence>
<comment type="caution">
    <text evidence="2">The sequence shown here is derived from an EMBL/GenBank/DDBJ whole genome shotgun (WGS) entry which is preliminary data.</text>
</comment>
<gene>
    <name evidence="2" type="ORF">GCM10007852_00240</name>
</gene>
<evidence type="ECO:0000313" key="3">
    <source>
        <dbReference type="Proteomes" id="UP001156601"/>
    </source>
</evidence>
<dbReference type="AlphaFoldDB" id="A0AA37SWY3"/>
<dbReference type="Pfam" id="PF01755">
    <property type="entry name" value="Glyco_transf_25"/>
    <property type="match status" value="1"/>
</dbReference>
<evidence type="ECO:0000313" key="2">
    <source>
        <dbReference type="EMBL" id="GLR69116.1"/>
    </source>
</evidence>
<dbReference type="EMBL" id="BSOT01000001">
    <property type="protein sequence ID" value="GLR69116.1"/>
    <property type="molecule type" value="Genomic_DNA"/>
</dbReference>
<protein>
    <recommendedName>
        <fullName evidence="1">Glycosyl transferase family 25 domain-containing protein</fullName>
    </recommendedName>
</protein>
<organism evidence="2 3">
    <name type="scientific">Agaribacter marinus</name>
    <dbReference type="NCBI Taxonomy" id="1431249"/>
    <lineage>
        <taxon>Bacteria</taxon>
        <taxon>Pseudomonadati</taxon>
        <taxon>Pseudomonadota</taxon>
        <taxon>Gammaproteobacteria</taxon>
        <taxon>Alteromonadales</taxon>
        <taxon>Alteromonadaceae</taxon>
        <taxon>Agaribacter</taxon>
    </lineage>
</organism>
<evidence type="ECO:0000259" key="1">
    <source>
        <dbReference type="Pfam" id="PF01755"/>
    </source>
</evidence>
<dbReference type="Proteomes" id="UP001156601">
    <property type="component" value="Unassembled WGS sequence"/>
</dbReference>
<feature type="domain" description="Glycosyl transferase family 25" evidence="1">
    <location>
        <begin position="21"/>
        <end position="226"/>
    </location>
</feature>
<reference evidence="2" key="1">
    <citation type="journal article" date="2014" name="Int. J. Syst. Evol. Microbiol.">
        <title>Complete genome sequence of Corynebacterium casei LMG S-19264T (=DSM 44701T), isolated from a smear-ripened cheese.</title>
        <authorList>
            <consortium name="US DOE Joint Genome Institute (JGI-PGF)"/>
            <person name="Walter F."/>
            <person name="Albersmeier A."/>
            <person name="Kalinowski J."/>
            <person name="Ruckert C."/>
        </authorList>
    </citation>
    <scope>NUCLEOTIDE SEQUENCE</scope>
    <source>
        <strain evidence="2">NBRC 110023</strain>
    </source>
</reference>
<reference evidence="2" key="2">
    <citation type="submission" date="2023-01" db="EMBL/GenBank/DDBJ databases">
        <title>Draft genome sequence of Agaribacter marinus strain NBRC 110023.</title>
        <authorList>
            <person name="Sun Q."/>
            <person name="Mori K."/>
        </authorList>
    </citation>
    <scope>NUCLEOTIDE SEQUENCE</scope>
    <source>
        <strain evidence="2">NBRC 110023</strain>
    </source>
</reference>
<dbReference type="InterPro" id="IPR002654">
    <property type="entry name" value="Glyco_trans_25"/>
</dbReference>
<proteinExistence type="predicted"/>
<accession>A0AA37SWY3</accession>
<keyword evidence="3" id="KW-1185">Reference proteome</keyword>
<dbReference type="CDD" id="cd06532">
    <property type="entry name" value="Glyco_transf_25"/>
    <property type="match status" value="1"/>
</dbReference>
<name>A0AA37SWY3_9ALTE</name>
<dbReference type="RefSeq" id="WP_284215443.1">
    <property type="nucleotide sequence ID" value="NZ_BSOT01000001.1"/>
</dbReference>